<evidence type="ECO:0000259" key="1">
    <source>
        <dbReference type="Pfam" id="PF13472"/>
    </source>
</evidence>
<dbReference type="GO" id="GO:0016787">
    <property type="term" value="F:hydrolase activity"/>
    <property type="evidence" value="ECO:0007669"/>
    <property type="project" value="UniProtKB-KW"/>
</dbReference>
<sequence>MTKITLFGDSLFNGFRKRCNTTLITDGLQARLASYAQVENISRSGATTVEGLDLLDQVDPNSDLVVIEYGTNDSSAWGISSESYRQNLSTMIHFFTPEKCIIVGPWHPKEANNFFDFQTINNNIHIAQNLAQENHCPFVNLSQITNGKNKQVLDQIYQEDNLHLTDCGNQLLLDLLTPVILTKLKKLGLA</sequence>
<evidence type="ECO:0000313" key="3">
    <source>
        <dbReference type="Proteomes" id="UP000288291"/>
    </source>
</evidence>
<gene>
    <name evidence="2" type="ORF">EJK17_06060</name>
</gene>
<reference evidence="2 3" key="1">
    <citation type="submission" date="2018-12" db="EMBL/GenBank/DDBJ databases">
        <authorList>
            <person name="Meng J."/>
        </authorList>
    </citation>
    <scope>NUCLEOTIDE SEQUENCE [LARGE SCALE GENOMIC DNA]</scope>
    <source>
        <strain evidence="2 3">HT111-2</strain>
    </source>
</reference>
<dbReference type="EMBL" id="RXIA01000014">
    <property type="protein sequence ID" value="RVU70683.1"/>
    <property type="molecule type" value="Genomic_DNA"/>
</dbReference>
<feature type="domain" description="SGNH hydrolase-type esterase" evidence="1">
    <location>
        <begin position="6"/>
        <end position="171"/>
    </location>
</feature>
<dbReference type="Pfam" id="PF13472">
    <property type="entry name" value="Lipase_GDSL_2"/>
    <property type="match status" value="1"/>
</dbReference>
<dbReference type="SUPFAM" id="SSF52266">
    <property type="entry name" value="SGNH hydrolase"/>
    <property type="match status" value="1"/>
</dbReference>
<evidence type="ECO:0000313" key="2">
    <source>
        <dbReference type="EMBL" id="RVU70683.1"/>
    </source>
</evidence>
<dbReference type="Gene3D" id="3.40.50.1110">
    <property type="entry name" value="SGNH hydrolase"/>
    <property type="match status" value="1"/>
</dbReference>
<dbReference type="InterPro" id="IPR036514">
    <property type="entry name" value="SGNH_hydro_sf"/>
</dbReference>
<comment type="caution">
    <text evidence="2">The sequence shown here is derived from an EMBL/GenBank/DDBJ whole genome shotgun (WGS) entry which is preliminary data.</text>
</comment>
<organism evidence="2 3">
    <name type="scientific">Lactobacillus xujianguonis</name>
    <dbReference type="NCBI Taxonomy" id="2495899"/>
    <lineage>
        <taxon>Bacteria</taxon>
        <taxon>Bacillati</taxon>
        <taxon>Bacillota</taxon>
        <taxon>Bacilli</taxon>
        <taxon>Lactobacillales</taxon>
        <taxon>Lactobacillaceae</taxon>
        <taxon>Lactobacillus</taxon>
    </lineage>
</organism>
<keyword evidence="3" id="KW-1185">Reference proteome</keyword>
<keyword evidence="2" id="KW-0378">Hydrolase</keyword>
<dbReference type="AlphaFoldDB" id="A0A437SUQ8"/>
<protein>
    <submittedName>
        <fullName evidence="2">SGNH/GDSL hydrolase family protein</fullName>
    </submittedName>
</protein>
<accession>A0A437SUQ8</accession>
<dbReference type="RefSeq" id="WP_103660879.1">
    <property type="nucleotide sequence ID" value="NZ_ML136882.1"/>
</dbReference>
<dbReference type="InterPro" id="IPR013830">
    <property type="entry name" value="SGNH_hydro"/>
</dbReference>
<dbReference type="Proteomes" id="UP000288291">
    <property type="component" value="Unassembled WGS sequence"/>
</dbReference>
<proteinExistence type="predicted"/>
<name>A0A437SUQ8_9LACO</name>